<dbReference type="PANTHER" id="PTHR33453">
    <property type="match status" value="1"/>
</dbReference>
<dbReference type="GO" id="GO:0017148">
    <property type="term" value="P:negative regulation of translation"/>
    <property type="evidence" value="ECO:0007669"/>
    <property type="project" value="UniProtKB-KW"/>
</dbReference>
<proteinExistence type="inferred from homology"/>
<dbReference type="Gene3D" id="3.40.420.10">
    <property type="entry name" value="Ricin (A subunit), domain 1"/>
    <property type="match status" value="1"/>
</dbReference>
<dbReference type="AlphaFoldDB" id="A0AAX6G615"/>
<protein>
    <recommendedName>
        <fullName evidence="1">rRNA N-glycosylase</fullName>
        <ecNumber evidence="1">3.2.2.22</ecNumber>
    </recommendedName>
</protein>
<accession>A0AAX6G615</accession>
<dbReference type="Pfam" id="PF00161">
    <property type="entry name" value="RIP"/>
    <property type="match status" value="1"/>
</dbReference>
<dbReference type="GO" id="GO:0006952">
    <property type="term" value="P:defense response"/>
    <property type="evidence" value="ECO:0007669"/>
    <property type="project" value="UniProtKB-KW"/>
</dbReference>
<dbReference type="GO" id="GO:0090729">
    <property type="term" value="F:toxin activity"/>
    <property type="evidence" value="ECO:0007669"/>
    <property type="project" value="UniProtKB-KW"/>
</dbReference>
<keyword evidence="3" id="KW-1185">Reference proteome</keyword>
<evidence type="ECO:0000313" key="3">
    <source>
        <dbReference type="Proteomes" id="UP001140949"/>
    </source>
</evidence>
<evidence type="ECO:0000313" key="2">
    <source>
        <dbReference type="EMBL" id="KAJ6824052.1"/>
    </source>
</evidence>
<dbReference type="EMBL" id="JANAVB010022593">
    <property type="protein sequence ID" value="KAJ6824052.1"/>
    <property type="molecule type" value="Genomic_DNA"/>
</dbReference>
<reference evidence="2" key="1">
    <citation type="journal article" date="2023" name="GigaByte">
        <title>Genome assembly of the bearded iris, Iris pallida Lam.</title>
        <authorList>
            <person name="Bruccoleri R.E."/>
            <person name="Oakeley E.J."/>
            <person name="Faust A.M.E."/>
            <person name="Altorfer M."/>
            <person name="Dessus-Babus S."/>
            <person name="Burckhardt D."/>
            <person name="Oertli M."/>
            <person name="Naumann U."/>
            <person name="Petersen F."/>
            <person name="Wong J."/>
        </authorList>
    </citation>
    <scope>NUCLEOTIDE SEQUENCE</scope>
    <source>
        <strain evidence="2">GSM-AAB239-AS_SAM_17_03QT</strain>
    </source>
</reference>
<keyword evidence="1" id="KW-0652">Protein synthesis inhibitor</keyword>
<dbReference type="InterPro" id="IPR016138">
    <property type="entry name" value="Ribosome_inactivat_prot_sub1"/>
</dbReference>
<dbReference type="PANTHER" id="PTHR33453:SF34">
    <property type="entry name" value="RIBOSOME-INACTIVATING PROTEIN"/>
    <property type="match status" value="1"/>
</dbReference>
<comment type="catalytic activity">
    <reaction evidence="1">
        <text>Endohydrolysis of the N-glycosidic bond at one specific adenosine on the 28S rRNA.</text>
        <dbReference type="EC" id="3.2.2.22"/>
    </reaction>
</comment>
<name>A0AAX6G615_IRIPA</name>
<keyword evidence="1" id="KW-0378">Hydrolase</keyword>
<keyword evidence="1" id="KW-0800">Toxin</keyword>
<dbReference type="Gene3D" id="4.10.470.10">
    <property type="entry name" value="Ricin (A Subunit), domain 2"/>
    <property type="match status" value="1"/>
</dbReference>
<reference evidence="2" key="2">
    <citation type="submission" date="2023-04" db="EMBL/GenBank/DDBJ databases">
        <authorList>
            <person name="Bruccoleri R.E."/>
            <person name="Oakeley E.J."/>
            <person name="Faust A.-M."/>
            <person name="Dessus-Babus S."/>
            <person name="Altorfer M."/>
            <person name="Burckhardt D."/>
            <person name="Oertli M."/>
            <person name="Naumann U."/>
            <person name="Petersen F."/>
            <person name="Wong J."/>
        </authorList>
    </citation>
    <scope>NUCLEOTIDE SEQUENCE</scope>
    <source>
        <strain evidence="2">GSM-AAB239-AS_SAM_17_03QT</strain>
        <tissue evidence="2">Leaf</tissue>
    </source>
</reference>
<comment type="caution">
    <text evidence="2">The sequence shown here is derived from an EMBL/GenBank/DDBJ whole genome shotgun (WGS) entry which is preliminary data.</text>
</comment>
<organism evidence="2 3">
    <name type="scientific">Iris pallida</name>
    <name type="common">Sweet iris</name>
    <dbReference type="NCBI Taxonomy" id="29817"/>
    <lineage>
        <taxon>Eukaryota</taxon>
        <taxon>Viridiplantae</taxon>
        <taxon>Streptophyta</taxon>
        <taxon>Embryophyta</taxon>
        <taxon>Tracheophyta</taxon>
        <taxon>Spermatophyta</taxon>
        <taxon>Magnoliopsida</taxon>
        <taxon>Liliopsida</taxon>
        <taxon>Asparagales</taxon>
        <taxon>Iridaceae</taxon>
        <taxon>Iridoideae</taxon>
        <taxon>Irideae</taxon>
        <taxon>Iris</taxon>
    </lineage>
</organism>
<dbReference type="GO" id="GO:0030598">
    <property type="term" value="F:rRNA N-glycosylase activity"/>
    <property type="evidence" value="ECO:0007669"/>
    <property type="project" value="UniProtKB-EC"/>
</dbReference>
<dbReference type="Proteomes" id="UP001140949">
    <property type="component" value="Unassembled WGS sequence"/>
</dbReference>
<dbReference type="InterPro" id="IPR001574">
    <property type="entry name" value="Ribosome_inactivat_prot"/>
</dbReference>
<evidence type="ECO:0000256" key="1">
    <source>
        <dbReference type="RuleBase" id="RU004915"/>
    </source>
</evidence>
<dbReference type="InterPro" id="IPR036041">
    <property type="entry name" value="Ribosome-inact_prot_sf"/>
</dbReference>
<dbReference type="PRINTS" id="PR00396">
    <property type="entry name" value="SHIGARICIN"/>
</dbReference>
<keyword evidence="1" id="KW-0611">Plant defense</keyword>
<comment type="similarity">
    <text evidence="1">Belongs to the ribosome-inactivating protein family.</text>
</comment>
<dbReference type="InterPro" id="IPR017989">
    <property type="entry name" value="Ribosome_inactivat_1/2"/>
</dbReference>
<dbReference type="SUPFAM" id="SSF56371">
    <property type="entry name" value="Ribosome inactivating proteins (RIP)"/>
    <property type="match status" value="1"/>
</dbReference>
<sequence>MMKREERRGYYYYYRVNMKAWLVLTWASWAAIVGPATWVCSSSLLVTEGGHNNNLSIDKVEFHVNGCTRKSYSVFLESLRKHLSSGNSAYNIPLLPIPSPPEQDLLFVEIFDWEDKSITLVLSRINSYVIAYKAQDLYYLLYDTPENEEIFGKNRHKFPFTGSYTSLERVAESRENIDLGITELAQAISNLRSWSKKESKSSVAHAFIVLIQMVSETARFRAIEQKVTKNIIDGKGYQSFRPGVGVMDLQNNWGTLSFEVQDSVGGVFLKPVTLKATLTDTVVIRNVKEAREFCGLALLLYRRRKCQA</sequence>
<gene>
    <name evidence="2" type="ORF">M6B38_129530</name>
</gene>
<dbReference type="InterPro" id="IPR016139">
    <property type="entry name" value="Ribosome_inactivat_prot_sub2"/>
</dbReference>
<dbReference type="EC" id="3.2.2.22" evidence="1"/>